<name>A0A1I7L7W8_9BURK</name>
<dbReference type="EMBL" id="FPBO01000024">
    <property type="protein sequence ID" value="SFV05735.1"/>
    <property type="molecule type" value="Genomic_DNA"/>
</dbReference>
<dbReference type="Proteomes" id="UP000199391">
    <property type="component" value="Unassembled WGS sequence"/>
</dbReference>
<keyword evidence="2" id="KW-1185">Reference proteome</keyword>
<evidence type="ECO:0000313" key="2">
    <source>
        <dbReference type="Proteomes" id="UP000199391"/>
    </source>
</evidence>
<organism evidence="1 2">
    <name type="scientific">Pseudoduganella namucuonensis</name>
    <dbReference type="NCBI Taxonomy" id="1035707"/>
    <lineage>
        <taxon>Bacteria</taxon>
        <taxon>Pseudomonadati</taxon>
        <taxon>Pseudomonadota</taxon>
        <taxon>Betaproteobacteria</taxon>
        <taxon>Burkholderiales</taxon>
        <taxon>Oxalobacteraceae</taxon>
        <taxon>Telluria group</taxon>
        <taxon>Pseudoduganella</taxon>
    </lineage>
</organism>
<protein>
    <submittedName>
        <fullName evidence="1">Uncharacterized protein</fullName>
    </submittedName>
</protein>
<proteinExistence type="predicted"/>
<dbReference type="OrthoDB" id="8720331at2"/>
<accession>A0A1I7L7W8</accession>
<dbReference type="STRING" id="1035707.SAMN05216552_102483"/>
<sequence>MSRNTNHNFVLNNIRHLDEKFKKITEQETDFLRRQSAGEKPDPNEFVKLLEQQSVTGTAMTAQFNLYQKPLKTALTDSR</sequence>
<gene>
    <name evidence="1" type="ORF">SAMN05216552_102483</name>
</gene>
<reference evidence="2" key="1">
    <citation type="submission" date="2016-10" db="EMBL/GenBank/DDBJ databases">
        <authorList>
            <person name="Varghese N."/>
            <person name="Submissions S."/>
        </authorList>
    </citation>
    <scope>NUCLEOTIDE SEQUENCE [LARGE SCALE GENOMIC DNA]</scope>
    <source>
        <strain evidence="2">CGMCC 1.11014</strain>
    </source>
</reference>
<dbReference type="AlphaFoldDB" id="A0A1I7L7W8"/>
<evidence type="ECO:0000313" key="1">
    <source>
        <dbReference type="EMBL" id="SFV05735.1"/>
    </source>
</evidence>
<dbReference type="RefSeq" id="WP_093557852.1">
    <property type="nucleotide sequence ID" value="NZ_FPBO01000024.1"/>
</dbReference>